<dbReference type="RefSeq" id="WP_213109498.1">
    <property type="nucleotide sequence ID" value="NZ_JAGYPJ010000001.1"/>
</dbReference>
<sequence length="72" mass="8397">MRKNNRYEMIFIPTNYGMIKIYIYGFKPYGSWGQVVASMNDLSVNAKGYNRKRTIVKALALLNESLLNMKEE</sequence>
<evidence type="ECO:0000313" key="2">
    <source>
        <dbReference type="Proteomes" id="UP000682713"/>
    </source>
</evidence>
<proteinExistence type="predicted"/>
<comment type="caution">
    <text evidence="1">The sequence shown here is derived from an EMBL/GenBank/DDBJ whole genome shotgun (WGS) entry which is preliminary data.</text>
</comment>
<dbReference type="SUPFAM" id="SSF47370">
    <property type="entry name" value="Bromodomain"/>
    <property type="match status" value="1"/>
</dbReference>
<organism evidence="1 2">
    <name type="scientific">Lederbergia citrisecunda</name>
    <dbReference type="NCBI Taxonomy" id="2833583"/>
    <lineage>
        <taxon>Bacteria</taxon>
        <taxon>Bacillati</taxon>
        <taxon>Bacillota</taxon>
        <taxon>Bacilli</taxon>
        <taxon>Bacillales</taxon>
        <taxon>Bacillaceae</taxon>
        <taxon>Lederbergia</taxon>
    </lineage>
</organism>
<protein>
    <submittedName>
        <fullName evidence="1">Uncharacterized protein</fullName>
    </submittedName>
</protein>
<keyword evidence="2" id="KW-1185">Reference proteome</keyword>
<accession>A0A942TMN5</accession>
<evidence type="ECO:0000313" key="1">
    <source>
        <dbReference type="EMBL" id="MBS4198772.1"/>
    </source>
</evidence>
<reference evidence="1 2" key="1">
    <citation type="submission" date="2021-05" db="EMBL/GenBank/DDBJ databases">
        <title>Novel Bacillus species.</title>
        <authorList>
            <person name="Liu G."/>
        </authorList>
    </citation>
    <scope>NUCLEOTIDE SEQUENCE [LARGE SCALE GENOMIC DNA]</scope>
    <source>
        <strain evidence="1 2">FJAT-49732</strain>
    </source>
</reference>
<dbReference type="InterPro" id="IPR036427">
    <property type="entry name" value="Bromodomain-like_sf"/>
</dbReference>
<name>A0A942TMN5_9BACI</name>
<dbReference type="AlphaFoldDB" id="A0A942TMN5"/>
<dbReference type="EMBL" id="JAGYPJ010000001">
    <property type="protein sequence ID" value="MBS4198772.1"/>
    <property type="molecule type" value="Genomic_DNA"/>
</dbReference>
<dbReference type="Proteomes" id="UP000682713">
    <property type="component" value="Unassembled WGS sequence"/>
</dbReference>
<gene>
    <name evidence="1" type="ORF">KHA93_03790</name>
</gene>